<dbReference type="AlphaFoldDB" id="A0A653AIK5"/>
<proteinExistence type="predicted"/>
<name>A0A653AIK5_UNCDX</name>
<accession>A0A653AIK5</accession>
<dbReference type="EMBL" id="UPXX01000032">
    <property type="protein sequence ID" value="VBB47902.1"/>
    <property type="molecule type" value="Genomic_DNA"/>
</dbReference>
<organism evidence="1">
    <name type="scientific">Uncultured Desulfatiglans sp</name>
    <dbReference type="NCBI Taxonomy" id="1748965"/>
    <lineage>
        <taxon>Bacteria</taxon>
        <taxon>Pseudomonadati</taxon>
        <taxon>Thermodesulfobacteriota</taxon>
        <taxon>Desulfobacteria</taxon>
        <taxon>Desulfatiglandales</taxon>
        <taxon>Desulfatiglandaceae</taxon>
        <taxon>Desulfatiglans</taxon>
        <taxon>environmental samples</taxon>
    </lineage>
</organism>
<sequence>MRIFLHTLRVRSPIAVGRVAVLAYGLESKRSWCEDLEGKGEERGRDWPKRPFPDGS</sequence>
<protein>
    <submittedName>
        <fullName evidence="1">Uncharacterized protein</fullName>
    </submittedName>
</protein>
<gene>
    <name evidence="1" type="ORF">TRIP_B50697</name>
</gene>
<evidence type="ECO:0000313" key="1">
    <source>
        <dbReference type="EMBL" id="VBB47902.1"/>
    </source>
</evidence>
<reference evidence="1" key="1">
    <citation type="submission" date="2018-07" db="EMBL/GenBank/DDBJ databases">
        <authorList>
            <consortium name="Genoscope - CEA"/>
            <person name="William W."/>
        </authorList>
    </citation>
    <scope>NUCLEOTIDE SEQUENCE</scope>
    <source>
        <strain evidence="1">IK1</strain>
    </source>
</reference>